<evidence type="ECO:0000313" key="4">
    <source>
        <dbReference type="Proteomes" id="UP000008076"/>
    </source>
</evidence>
<keyword evidence="4" id="KW-1185">Reference proteome</keyword>
<dbReference type="GO" id="GO:0005929">
    <property type="term" value="C:cilium"/>
    <property type="evidence" value="ECO:0007669"/>
    <property type="project" value="GOC"/>
</dbReference>
<dbReference type="PANTHER" id="PTHR31540">
    <property type="entry name" value="CENTROSOMAL PROTEIN OF 131 KDA"/>
    <property type="match status" value="1"/>
</dbReference>
<dbReference type="eggNOG" id="ENOG502QSSK">
    <property type="taxonomic scope" value="Eukaryota"/>
</dbReference>
<reference evidence="4" key="1">
    <citation type="submission" date="2007-12" db="EMBL/GenBank/DDBJ databases">
        <title>Annotation of Entamoeba dispar SAW760.</title>
        <authorList>
            <person name="Lorenzi H."/>
            <person name="Inman J."/>
            <person name="Schobel S."/>
            <person name="Amedeo P."/>
            <person name="Caler E."/>
        </authorList>
    </citation>
    <scope>NUCLEOTIDE SEQUENCE [LARGE SCALE GENOMIC DNA]</scope>
    <source>
        <strain evidence="4">ATCC PRA-260 / SAW760</strain>
    </source>
</reference>
<dbReference type="AlphaFoldDB" id="B0EU84"/>
<keyword evidence="2" id="KW-0472">Membrane</keyword>
<dbReference type="InterPro" id="IPR030465">
    <property type="entry name" value="CEP131"/>
</dbReference>
<proteinExistence type="predicted"/>
<sequence>MKKKELEQLVNDKKDLEIQLSKYQIEYQKLQNQNDEFKKISQIKENKVVLLNEINEKVQNEINELKEKEKIQEEENNKLQHEIKNHLKTITSLTDKIEIFKTENTKIENSIQQKEKENEVMKEENKKKEKEIEEIKKEKEITIEELNQEIKKKIEDFEKRIKEHEIIQSNQIIIIKEKDQNICELKQNIEKMKRVIETPMKENEENLQKIEVLKKKEEELNNKLQLIEQEKTKEIKELENEKLNLNKEMGIKIQQLKEELENEKKENEKMKDFIKQKEIALQKEKEEKECIIQQKIRDEKEKINAQESIRKMAEKIVQQKIEENQKKNILESLEEERRNRKKIENEKEIIEKEKEVMEKDIKLFKEEIEELKKKDKKKIEDIKLIELIKQPTPYINENKKETKFTPYGSFVLNKIFPEKQQISPILKTIALGLKSITSLTNTHLENVVVCFLEMLIMKGEVLKPQKGEFLRIEYHGTNSQIVNALFEVVDIENSITIAYALRGKSFKLNAQAKFEWKQSKSKYIGKLTSKEWFIKGYIEDKFIEIIMPPMINGRFNGDGSVICDDKINIKVHHGKASGNNGNIKVDVILKESKIKELKIKIEGESKETHDFYSESEIYCVPISLQQNMEEMKLMKPVFIAAENGSDFEGIYNIIQKRCEKQPLELHFIEVQNEWKLKIENVDEKNLKKTYEKNGIIDVLPESIDKIKDNELLNVLQSYHEQIKTMGENENDDIKEVTEECQKKLEKMGTILQIVAVVSVALMSIVINMMLF</sequence>
<dbReference type="Proteomes" id="UP000008076">
    <property type="component" value="Unassembled WGS sequence"/>
</dbReference>
<dbReference type="GeneID" id="5886592"/>
<feature type="coiled-coil region" evidence="1">
    <location>
        <begin position="6"/>
        <end position="167"/>
    </location>
</feature>
<organism evidence="4">
    <name type="scientific">Entamoeba dispar (strain ATCC PRA-260 / SAW760)</name>
    <dbReference type="NCBI Taxonomy" id="370354"/>
    <lineage>
        <taxon>Eukaryota</taxon>
        <taxon>Amoebozoa</taxon>
        <taxon>Evosea</taxon>
        <taxon>Archamoebae</taxon>
        <taxon>Mastigamoebida</taxon>
        <taxon>Entamoebidae</taxon>
        <taxon>Entamoeba</taxon>
    </lineage>
</organism>
<evidence type="ECO:0000313" key="3">
    <source>
        <dbReference type="EMBL" id="EDR21920.1"/>
    </source>
</evidence>
<dbReference type="OrthoDB" id="10476432at2759"/>
<dbReference type="PANTHER" id="PTHR31540:SF1">
    <property type="entry name" value="CENTROSOMAL PROTEIN OF 131 KDA"/>
    <property type="match status" value="1"/>
</dbReference>
<dbReference type="GO" id="GO:0034451">
    <property type="term" value="C:centriolar satellite"/>
    <property type="evidence" value="ECO:0007669"/>
    <property type="project" value="TreeGrafter"/>
</dbReference>
<evidence type="ECO:0000256" key="2">
    <source>
        <dbReference type="SAM" id="Phobius"/>
    </source>
</evidence>
<accession>B0EU84</accession>
<evidence type="ECO:0000256" key="1">
    <source>
        <dbReference type="SAM" id="Coils"/>
    </source>
</evidence>
<feature type="coiled-coil region" evidence="1">
    <location>
        <begin position="200"/>
        <end position="381"/>
    </location>
</feature>
<dbReference type="EMBL" id="DS550851">
    <property type="protein sequence ID" value="EDR21920.1"/>
    <property type="molecule type" value="Genomic_DNA"/>
</dbReference>
<gene>
    <name evidence="3" type="ORF">EDI_267040</name>
</gene>
<keyword evidence="2" id="KW-0812">Transmembrane</keyword>
<dbReference type="OMA" id="SIVINMM"/>
<dbReference type="KEGG" id="edi:EDI_267040"/>
<dbReference type="GO" id="GO:0010824">
    <property type="term" value="P:regulation of centrosome duplication"/>
    <property type="evidence" value="ECO:0007669"/>
    <property type="project" value="TreeGrafter"/>
</dbReference>
<dbReference type="GO" id="GO:0035735">
    <property type="term" value="P:intraciliary transport involved in cilium assembly"/>
    <property type="evidence" value="ECO:0007669"/>
    <property type="project" value="InterPro"/>
</dbReference>
<keyword evidence="1" id="KW-0175">Coiled coil</keyword>
<name>B0EU84_ENTDS</name>
<protein>
    <submittedName>
        <fullName evidence="3">Uncharacterized protein</fullName>
    </submittedName>
</protein>
<dbReference type="RefSeq" id="XP_001741624.1">
    <property type="nucleotide sequence ID" value="XM_001741572.1"/>
</dbReference>
<feature type="transmembrane region" description="Helical" evidence="2">
    <location>
        <begin position="750"/>
        <end position="770"/>
    </location>
</feature>
<keyword evidence="2" id="KW-1133">Transmembrane helix</keyword>